<keyword evidence="3" id="KW-0067">ATP-binding</keyword>
<dbReference type="SUPFAM" id="SSF52058">
    <property type="entry name" value="L domain-like"/>
    <property type="match status" value="1"/>
</dbReference>
<evidence type="ECO:0000256" key="2">
    <source>
        <dbReference type="ARBA" id="ARBA00022737"/>
    </source>
</evidence>
<dbReference type="SUPFAM" id="SSF56112">
    <property type="entry name" value="Protein kinase-like (PK-like)"/>
    <property type="match status" value="1"/>
</dbReference>
<dbReference type="RefSeq" id="WP_066533461.1">
    <property type="nucleotide sequence ID" value="NZ_PDEA01000001.1"/>
</dbReference>
<name>A0A2A7UXJ6_COMTR</name>
<dbReference type="PROSITE" id="PS00107">
    <property type="entry name" value="PROTEIN_KINASE_ATP"/>
    <property type="match status" value="1"/>
</dbReference>
<dbReference type="STRING" id="1219032.GCA_001515545_00656"/>
<dbReference type="InterPro" id="IPR017441">
    <property type="entry name" value="Protein_kinase_ATP_BS"/>
</dbReference>
<sequence length="399" mass="42656">MHTLDQLESGALAGAREVRLCNQGLTAIPPALFALADTLELLDLSGNQLSSLPAEFARFARLRVLFASHNPFTELPSVLGQLPELEMVGFRACRIAEVPPHSLPARLRWLILTDNCLTSVPDALGERPRLQKLMLSCNQLTALPASLVRCNRLELLRMASNRFTAVPEVLLQLPQLAWPALAGNPLTQASEQQLHAAAAAKALPFADLEVGALLGEGASGHIYRARNTRSGTELALKIFKAAHTSDGTPQSELAAGMAVTHHPQLLTPLAAVSGLPQGQLAMALPLLPEGMQPLAGPPSLRSCTRDVYAPGVSLSSCAAQHILAQISGAVRHLHYSGVLHGDLYAHNILWNPQTGAAMLSDLGAALLTRGLPTAQVRALQQIELRALHILRDELYAVAR</sequence>
<dbReference type="SMART" id="SM00364">
    <property type="entry name" value="LRR_BAC"/>
    <property type="match status" value="5"/>
</dbReference>
<comment type="caution">
    <text evidence="5">The sequence shown here is derived from an EMBL/GenBank/DDBJ whole genome shotgun (WGS) entry which is preliminary data.</text>
</comment>
<dbReference type="PANTHER" id="PTHR48051">
    <property type="match status" value="1"/>
</dbReference>
<evidence type="ECO:0000259" key="4">
    <source>
        <dbReference type="PROSITE" id="PS50011"/>
    </source>
</evidence>
<dbReference type="Gene3D" id="1.10.510.10">
    <property type="entry name" value="Transferase(Phosphotransferase) domain 1"/>
    <property type="match status" value="1"/>
</dbReference>
<feature type="binding site" evidence="3">
    <location>
        <position position="237"/>
    </location>
    <ligand>
        <name>ATP</name>
        <dbReference type="ChEBI" id="CHEBI:30616"/>
    </ligand>
</feature>
<dbReference type="AlphaFoldDB" id="A0A2A7UXJ6"/>
<gene>
    <name evidence="5" type="ORF">CRM82_16505</name>
</gene>
<dbReference type="InterPro" id="IPR011009">
    <property type="entry name" value="Kinase-like_dom_sf"/>
</dbReference>
<dbReference type="InterPro" id="IPR032675">
    <property type="entry name" value="LRR_dom_sf"/>
</dbReference>
<dbReference type="Pfam" id="PF00069">
    <property type="entry name" value="Pkinase"/>
    <property type="match status" value="1"/>
</dbReference>
<dbReference type="PROSITE" id="PS51450">
    <property type="entry name" value="LRR"/>
    <property type="match status" value="1"/>
</dbReference>
<keyword evidence="6" id="KW-1185">Reference proteome</keyword>
<dbReference type="GO" id="GO:0005737">
    <property type="term" value="C:cytoplasm"/>
    <property type="evidence" value="ECO:0007669"/>
    <property type="project" value="TreeGrafter"/>
</dbReference>
<evidence type="ECO:0000313" key="6">
    <source>
        <dbReference type="Proteomes" id="UP000220246"/>
    </source>
</evidence>
<dbReference type="EMBL" id="PDEA01000001">
    <property type="protein sequence ID" value="PEH89978.1"/>
    <property type="molecule type" value="Genomic_DNA"/>
</dbReference>
<dbReference type="Gene3D" id="3.80.10.10">
    <property type="entry name" value="Ribonuclease Inhibitor"/>
    <property type="match status" value="1"/>
</dbReference>
<evidence type="ECO:0000313" key="5">
    <source>
        <dbReference type="EMBL" id="PEH89978.1"/>
    </source>
</evidence>
<evidence type="ECO:0000256" key="3">
    <source>
        <dbReference type="PROSITE-ProRule" id="PRU10141"/>
    </source>
</evidence>
<reference evidence="6" key="1">
    <citation type="submission" date="2017-09" db="EMBL/GenBank/DDBJ databases">
        <title>FDA dAtabase for Regulatory Grade micrObial Sequences (FDA-ARGOS): Supporting development and validation of Infectious Disease Dx tests.</title>
        <authorList>
            <person name="Minogue T."/>
            <person name="Wolcott M."/>
            <person name="Wasieloski L."/>
            <person name="Aguilar W."/>
            <person name="Moore D."/>
            <person name="Tallon L."/>
            <person name="Sadzewicz L."/>
            <person name="Ott S."/>
            <person name="Zhao X."/>
            <person name="Nagaraj S."/>
            <person name="Vavikolanu K."/>
            <person name="Aluvathingal J."/>
            <person name="Nadendla S."/>
            <person name="Sichtig H."/>
        </authorList>
    </citation>
    <scope>NUCLEOTIDE SEQUENCE [LARGE SCALE GENOMIC DNA]</scope>
    <source>
        <strain evidence="6">FDAARGOS_394</strain>
    </source>
</reference>
<accession>A0A2A7UXJ6</accession>
<dbReference type="PROSITE" id="PS50011">
    <property type="entry name" value="PROTEIN_KINASE_DOM"/>
    <property type="match status" value="1"/>
</dbReference>
<evidence type="ECO:0000256" key="1">
    <source>
        <dbReference type="ARBA" id="ARBA00022614"/>
    </source>
</evidence>
<organism evidence="5 6">
    <name type="scientific">Comamonas terrigena</name>
    <dbReference type="NCBI Taxonomy" id="32013"/>
    <lineage>
        <taxon>Bacteria</taxon>
        <taxon>Pseudomonadati</taxon>
        <taxon>Pseudomonadota</taxon>
        <taxon>Betaproteobacteria</taxon>
        <taxon>Burkholderiales</taxon>
        <taxon>Comamonadaceae</taxon>
        <taxon>Comamonas</taxon>
    </lineage>
</organism>
<keyword evidence="3" id="KW-0547">Nucleotide-binding</keyword>
<dbReference type="InterPro" id="IPR000719">
    <property type="entry name" value="Prot_kinase_dom"/>
</dbReference>
<dbReference type="SMART" id="SM00220">
    <property type="entry name" value="S_TKc"/>
    <property type="match status" value="1"/>
</dbReference>
<dbReference type="GO" id="GO:0004672">
    <property type="term" value="F:protein kinase activity"/>
    <property type="evidence" value="ECO:0007669"/>
    <property type="project" value="InterPro"/>
</dbReference>
<dbReference type="OrthoDB" id="8532199at2"/>
<dbReference type="GeneID" id="80802218"/>
<keyword evidence="1" id="KW-0433">Leucine-rich repeat</keyword>
<feature type="domain" description="Protein kinase" evidence="4">
    <location>
        <begin position="208"/>
        <end position="399"/>
    </location>
</feature>
<proteinExistence type="predicted"/>
<dbReference type="Pfam" id="PF13855">
    <property type="entry name" value="LRR_8"/>
    <property type="match status" value="2"/>
</dbReference>
<protein>
    <recommendedName>
        <fullName evidence="4">Protein kinase domain-containing protein</fullName>
    </recommendedName>
</protein>
<dbReference type="InterPro" id="IPR003591">
    <property type="entry name" value="Leu-rich_rpt_typical-subtyp"/>
</dbReference>
<dbReference type="SMART" id="SM00369">
    <property type="entry name" value="LRR_TYP"/>
    <property type="match status" value="5"/>
</dbReference>
<dbReference type="Proteomes" id="UP000220246">
    <property type="component" value="Unassembled WGS sequence"/>
</dbReference>
<dbReference type="PANTHER" id="PTHR48051:SF1">
    <property type="entry name" value="RAS SUPPRESSOR PROTEIN 1"/>
    <property type="match status" value="1"/>
</dbReference>
<keyword evidence="2" id="KW-0677">Repeat</keyword>
<dbReference type="GO" id="GO:0005524">
    <property type="term" value="F:ATP binding"/>
    <property type="evidence" value="ECO:0007669"/>
    <property type="project" value="UniProtKB-UniRule"/>
</dbReference>
<dbReference type="InterPro" id="IPR001611">
    <property type="entry name" value="Leu-rich_rpt"/>
</dbReference>
<dbReference type="InterPro" id="IPR050216">
    <property type="entry name" value="LRR_domain-containing"/>
</dbReference>